<proteinExistence type="inferred from homology"/>
<name>E6TTU2_EVAC2</name>
<dbReference type="GO" id="GO:0015940">
    <property type="term" value="P:pantothenate biosynthetic process"/>
    <property type="evidence" value="ECO:0007669"/>
    <property type="project" value="UniProtKB-UniPathway"/>
</dbReference>
<evidence type="ECO:0000313" key="14">
    <source>
        <dbReference type="EMBL" id="ADU30861.1"/>
    </source>
</evidence>
<comment type="similarity">
    <text evidence="3 11">Belongs to the ketopantoate reductase family.</text>
</comment>
<dbReference type="InterPro" id="IPR008927">
    <property type="entry name" value="6-PGluconate_DH-like_C_sf"/>
</dbReference>
<sequence length="292" mass="32807">MKVVVFGGGAIGLLCAVYFSKSGYDVTLVTRSEKQRKIIMENGITLNEPPSYKVRVNVECFEEYTNVDPNDLWIVATKQSGIPIFLKKWQGVKRLPPIIFLQNGMGHLDMAKENLSTDIYAGVVTHGAMKINSYTVSHTGVGKISIGSITGGSSPFCVLKSEKQFPIIYVDNIMYLIKQKLLINLVINPLTAMYSVKNGELLQDNFSHNVKKLFDEGRTILQLCENEWETVLEVIKNTAKNESSMYRDIRNNTKTEIESITGYLLKEAEKSGVQVPIISFVHHSILGLERRR</sequence>
<dbReference type="HOGENOM" id="CLU_031468_0_1_9"/>
<dbReference type="PANTHER" id="PTHR43765:SF2">
    <property type="entry name" value="2-DEHYDROPANTOATE 2-REDUCTASE"/>
    <property type="match status" value="1"/>
</dbReference>
<keyword evidence="7 11" id="KW-0521">NADP</keyword>
<evidence type="ECO:0000256" key="4">
    <source>
        <dbReference type="ARBA" id="ARBA00013014"/>
    </source>
</evidence>
<gene>
    <name evidence="14" type="ordered locus">Bcell_2604</name>
</gene>
<dbReference type="EMBL" id="CP002394">
    <property type="protein sequence ID" value="ADU30861.1"/>
    <property type="molecule type" value="Genomic_DNA"/>
</dbReference>
<evidence type="ECO:0000256" key="5">
    <source>
        <dbReference type="ARBA" id="ARBA00019465"/>
    </source>
</evidence>
<dbReference type="AlphaFoldDB" id="E6TTU2"/>
<dbReference type="Pfam" id="PF02558">
    <property type="entry name" value="ApbA"/>
    <property type="match status" value="1"/>
</dbReference>
<dbReference type="InterPro" id="IPR013752">
    <property type="entry name" value="KPA_reductase"/>
</dbReference>
<evidence type="ECO:0000256" key="9">
    <source>
        <dbReference type="ARBA" id="ARBA00032024"/>
    </source>
</evidence>
<dbReference type="Gene3D" id="3.40.50.720">
    <property type="entry name" value="NAD(P)-binding Rossmann-like Domain"/>
    <property type="match status" value="1"/>
</dbReference>
<dbReference type="Gene3D" id="1.10.1040.10">
    <property type="entry name" value="N-(1-d-carboxylethyl)-l-norvaline Dehydrogenase, domain 2"/>
    <property type="match status" value="1"/>
</dbReference>
<evidence type="ECO:0000313" key="15">
    <source>
        <dbReference type="Proteomes" id="UP000001401"/>
    </source>
</evidence>
<comment type="catalytic activity">
    <reaction evidence="10 11">
        <text>(R)-pantoate + NADP(+) = 2-dehydropantoate + NADPH + H(+)</text>
        <dbReference type="Rhea" id="RHEA:16233"/>
        <dbReference type="ChEBI" id="CHEBI:11561"/>
        <dbReference type="ChEBI" id="CHEBI:15378"/>
        <dbReference type="ChEBI" id="CHEBI:15980"/>
        <dbReference type="ChEBI" id="CHEBI:57783"/>
        <dbReference type="ChEBI" id="CHEBI:58349"/>
        <dbReference type="EC" id="1.1.1.169"/>
    </reaction>
</comment>
<feature type="domain" description="Ketopantoate reductase C-terminal" evidence="13">
    <location>
        <begin position="172"/>
        <end position="285"/>
    </location>
</feature>
<dbReference type="EC" id="1.1.1.169" evidence="4 11"/>
<evidence type="ECO:0000256" key="3">
    <source>
        <dbReference type="ARBA" id="ARBA00007870"/>
    </source>
</evidence>
<protein>
    <recommendedName>
        <fullName evidence="5 11">2-dehydropantoate 2-reductase</fullName>
        <ecNumber evidence="4 11">1.1.1.169</ecNumber>
    </recommendedName>
    <alternativeName>
        <fullName evidence="9 11">Ketopantoate reductase</fullName>
    </alternativeName>
</protein>
<dbReference type="SUPFAM" id="SSF48179">
    <property type="entry name" value="6-phosphogluconate dehydrogenase C-terminal domain-like"/>
    <property type="match status" value="1"/>
</dbReference>
<reference evidence="14 15" key="1">
    <citation type="submission" date="2010-12" db="EMBL/GenBank/DDBJ databases">
        <title>Complete sequence of Bacillus cellulosilyticus DSM 2522.</title>
        <authorList>
            <consortium name="US DOE Joint Genome Institute"/>
            <person name="Lucas S."/>
            <person name="Copeland A."/>
            <person name="Lapidus A."/>
            <person name="Cheng J.-F."/>
            <person name="Bruce D."/>
            <person name="Goodwin L."/>
            <person name="Pitluck S."/>
            <person name="Chertkov O."/>
            <person name="Detter J.C."/>
            <person name="Han C."/>
            <person name="Tapia R."/>
            <person name="Land M."/>
            <person name="Hauser L."/>
            <person name="Jeffries C."/>
            <person name="Kyrpides N."/>
            <person name="Ivanova N."/>
            <person name="Mikhailova N."/>
            <person name="Brumm P."/>
            <person name="Mead D."/>
            <person name="Woyke T."/>
        </authorList>
    </citation>
    <scope>NUCLEOTIDE SEQUENCE [LARGE SCALE GENOMIC DNA]</scope>
    <source>
        <strain evidence="15">ATCC 21833 / DSM 2522 / FERM P-1141 / JCM 9156 / N-4</strain>
    </source>
</reference>
<dbReference type="InterPro" id="IPR003710">
    <property type="entry name" value="ApbA"/>
</dbReference>
<dbReference type="NCBIfam" id="TIGR00745">
    <property type="entry name" value="apbA_panE"/>
    <property type="match status" value="1"/>
</dbReference>
<keyword evidence="6 11" id="KW-0566">Pantothenate biosynthesis</keyword>
<keyword evidence="8 11" id="KW-0560">Oxidoreductase</keyword>
<dbReference type="KEGG" id="bco:Bcell_2604"/>
<dbReference type="PANTHER" id="PTHR43765">
    <property type="entry name" value="2-DEHYDROPANTOATE 2-REDUCTASE-RELATED"/>
    <property type="match status" value="1"/>
</dbReference>
<evidence type="ECO:0000256" key="8">
    <source>
        <dbReference type="ARBA" id="ARBA00023002"/>
    </source>
</evidence>
<dbReference type="UniPathway" id="UPA00028">
    <property type="reaction ID" value="UER00004"/>
</dbReference>
<dbReference type="InterPro" id="IPR013328">
    <property type="entry name" value="6PGD_dom2"/>
</dbReference>
<evidence type="ECO:0000256" key="1">
    <source>
        <dbReference type="ARBA" id="ARBA00002919"/>
    </source>
</evidence>
<evidence type="ECO:0000259" key="13">
    <source>
        <dbReference type="Pfam" id="PF08546"/>
    </source>
</evidence>
<comment type="pathway">
    <text evidence="2 11">Cofactor biosynthesis; (R)-pantothenate biosynthesis; (R)-pantoate from 3-methyl-2-oxobutanoate: step 2/2.</text>
</comment>
<dbReference type="STRING" id="649639.Bcell_2604"/>
<evidence type="ECO:0000256" key="2">
    <source>
        <dbReference type="ARBA" id="ARBA00004994"/>
    </source>
</evidence>
<evidence type="ECO:0000256" key="6">
    <source>
        <dbReference type="ARBA" id="ARBA00022655"/>
    </source>
</evidence>
<dbReference type="Proteomes" id="UP000001401">
    <property type="component" value="Chromosome"/>
</dbReference>
<dbReference type="GO" id="GO:0050661">
    <property type="term" value="F:NADP binding"/>
    <property type="evidence" value="ECO:0007669"/>
    <property type="project" value="TreeGrafter"/>
</dbReference>
<dbReference type="GO" id="GO:0008677">
    <property type="term" value="F:2-dehydropantoate 2-reductase activity"/>
    <property type="evidence" value="ECO:0007669"/>
    <property type="project" value="UniProtKB-EC"/>
</dbReference>
<comment type="function">
    <text evidence="1 11">Catalyzes the NADPH-dependent reduction of ketopantoate into pantoic acid.</text>
</comment>
<dbReference type="SUPFAM" id="SSF51735">
    <property type="entry name" value="NAD(P)-binding Rossmann-fold domains"/>
    <property type="match status" value="1"/>
</dbReference>
<evidence type="ECO:0000259" key="12">
    <source>
        <dbReference type="Pfam" id="PF02558"/>
    </source>
</evidence>
<dbReference type="Pfam" id="PF08546">
    <property type="entry name" value="ApbA_C"/>
    <property type="match status" value="1"/>
</dbReference>
<dbReference type="OrthoDB" id="9800163at2"/>
<evidence type="ECO:0000256" key="11">
    <source>
        <dbReference type="RuleBase" id="RU362068"/>
    </source>
</evidence>
<organism evidence="14 15">
    <name type="scientific">Evansella cellulosilytica (strain ATCC 21833 / DSM 2522 / FERM P-1141 / JCM 9156 / N-4)</name>
    <name type="common">Bacillus cellulosilyticus</name>
    <dbReference type="NCBI Taxonomy" id="649639"/>
    <lineage>
        <taxon>Bacteria</taxon>
        <taxon>Bacillati</taxon>
        <taxon>Bacillota</taxon>
        <taxon>Bacilli</taxon>
        <taxon>Bacillales</taxon>
        <taxon>Bacillaceae</taxon>
        <taxon>Evansella</taxon>
    </lineage>
</organism>
<dbReference type="InterPro" id="IPR036291">
    <property type="entry name" value="NAD(P)-bd_dom_sf"/>
</dbReference>
<dbReference type="RefSeq" id="WP_013489195.1">
    <property type="nucleotide sequence ID" value="NC_014829.1"/>
</dbReference>
<feature type="domain" description="Ketopantoate reductase N-terminal" evidence="12">
    <location>
        <begin position="3"/>
        <end position="149"/>
    </location>
</feature>
<accession>E6TTU2</accession>
<dbReference type="eggNOG" id="COG1893">
    <property type="taxonomic scope" value="Bacteria"/>
</dbReference>
<dbReference type="GO" id="GO:0005737">
    <property type="term" value="C:cytoplasm"/>
    <property type="evidence" value="ECO:0007669"/>
    <property type="project" value="TreeGrafter"/>
</dbReference>
<dbReference type="InterPro" id="IPR013332">
    <property type="entry name" value="KPR_N"/>
</dbReference>
<dbReference type="InterPro" id="IPR050838">
    <property type="entry name" value="Ketopantoate_reductase"/>
</dbReference>
<keyword evidence="15" id="KW-1185">Reference proteome</keyword>
<evidence type="ECO:0000256" key="10">
    <source>
        <dbReference type="ARBA" id="ARBA00048793"/>
    </source>
</evidence>
<evidence type="ECO:0000256" key="7">
    <source>
        <dbReference type="ARBA" id="ARBA00022857"/>
    </source>
</evidence>